<dbReference type="PROSITE" id="PS51194">
    <property type="entry name" value="HELICASE_CTER"/>
    <property type="match status" value="1"/>
</dbReference>
<dbReference type="Proteomes" id="UP000184196">
    <property type="component" value="Unassembled WGS sequence"/>
</dbReference>
<comment type="function">
    <text evidence="12">Initiates the restart of stalled replication forks, which reloads the replicative helicase on sites other than the origin of replication. Recognizes and binds to abandoned replication forks and remodels them to uncover a helicase loading site. Promotes assembly of the primosome at these replication forks.</text>
</comment>
<evidence type="ECO:0000256" key="12">
    <source>
        <dbReference type="HAMAP-Rule" id="MF_00983"/>
    </source>
</evidence>
<dbReference type="FunFam" id="3.40.1440.60:FF:000001">
    <property type="entry name" value="Primosomal protein N"/>
    <property type="match status" value="1"/>
</dbReference>
<feature type="binding site" evidence="12">
    <location>
        <position position="469"/>
    </location>
    <ligand>
        <name>Zn(2+)</name>
        <dbReference type="ChEBI" id="CHEBI:29105"/>
        <label>2</label>
    </ligand>
</feature>
<dbReference type="InterPro" id="IPR014001">
    <property type="entry name" value="Helicase_ATP-bd"/>
</dbReference>
<dbReference type="GO" id="GO:0006270">
    <property type="term" value="P:DNA replication initiation"/>
    <property type="evidence" value="ECO:0007669"/>
    <property type="project" value="TreeGrafter"/>
</dbReference>
<feature type="binding site" evidence="12">
    <location>
        <position position="479"/>
    </location>
    <ligand>
        <name>Zn(2+)</name>
        <dbReference type="ChEBI" id="CHEBI:29105"/>
        <label>1</label>
    </ligand>
</feature>
<comment type="catalytic activity">
    <reaction evidence="11 12">
        <text>ATP + H2O = ADP + phosphate + H(+)</text>
        <dbReference type="Rhea" id="RHEA:13065"/>
        <dbReference type="ChEBI" id="CHEBI:15377"/>
        <dbReference type="ChEBI" id="CHEBI:15378"/>
        <dbReference type="ChEBI" id="CHEBI:30616"/>
        <dbReference type="ChEBI" id="CHEBI:43474"/>
        <dbReference type="ChEBI" id="CHEBI:456216"/>
        <dbReference type="EC" id="5.6.2.4"/>
    </reaction>
</comment>
<dbReference type="CDD" id="cd18804">
    <property type="entry name" value="SF2_C_priA"/>
    <property type="match status" value="1"/>
</dbReference>
<dbReference type="Pfam" id="PF00271">
    <property type="entry name" value="Helicase_C"/>
    <property type="match status" value="1"/>
</dbReference>
<name>A0A1M4U3Y1_9FIRM</name>
<dbReference type="GO" id="GO:0006302">
    <property type="term" value="P:double-strand break repair"/>
    <property type="evidence" value="ECO:0007669"/>
    <property type="project" value="InterPro"/>
</dbReference>
<dbReference type="GO" id="GO:0016887">
    <property type="term" value="F:ATP hydrolysis activity"/>
    <property type="evidence" value="ECO:0007669"/>
    <property type="project" value="RHEA"/>
</dbReference>
<evidence type="ECO:0000256" key="9">
    <source>
        <dbReference type="ARBA" id="ARBA00023125"/>
    </source>
</evidence>
<dbReference type="InterPro" id="IPR001650">
    <property type="entry name" value="Helicase_C-like"/>
</dbReference>
<sequence length="733" mass="81717">MQAEVLVSIAHHQVDKVFYYNIPPSLAGRVQVGSRVLVPFGRRKIEGYVVGLNPAPNQEELKDLAALLDEDPVFTPLQLALARWMAAYYLCPTVKALRAIIWPLLQIKGPKKVKGLWPAVCGNVPDPRRAPKSAAVWEVIQARPGLTRKELAEAAGVSPRVVDSMVARGLLTSKERIELRDPCRNLPEKRSFPPVLYGEQLRAVKKIIEALDKNDGRHVFLLHGVTGSGKTEVYLQAIAAALNRGKQAIVLVPEIALTPQMIDIFRSRFGHQVAVLHSRLSDGERYDEYHRLRTGEAKVVLGARSAIFSPLEKPGLIILDEEHEPSYKQEESPRYHARTVALRLAGYTGAVVVLGSATPSLESYCQAAGGGTYQLLELNQRVGELTLPSVHLIDLRRELRKGNKGIFSEALQEAITDRLSRREQVILFLNRRGYSTLVVCRECGLVLKCPHCDISLTYHASGRLRCHYCNYSVMAPSLCPGCGSHYVAYLGMGTQKVEQEIRRLFPAARVLRLDSDTVGRRGAHREIIETFREGEADILVGTQMVAKGLDIPGVTLVGVINADISLHMPDFRASERTFQLLTQVAGRSGRGKKKGEVMIQTYSPEHYAITCAQNHDYRGFYRREMAMRRALGYPPFTHLARLLVTGKLEREVQEAADFLAQAVRTTNAPVELLGPAPAPIGRIKDRYRWHLVLKAPVQNFLREAATAALNDFYNMSNYRRVQVSIDIAPQSMM</sequence>
<dbReference type="Pfam" id="PF18319">
    <property type="entry name" value="Zn_ribbon_PriA"/>
    <property type="match status" value="1"/>
</dbReference>
<dbReference type="SMART" id="SM00487">
    <property type="entry name" value="DEXDc"/>
    <property type="match status" value="1"/>
</dbReference>
<dbReference type="InterPro" id="IPR041222">
    <property type="entry name" value="PriA_3primeBD"/>
</dbReference>
<comment type="catalytic activity">
    <reaction evidence="12">
        <text>Couples ATP hydrolysis with the unwinding of duplex DNA by translocating in the 3'-5' direction.</text>
        <dbReference type="EC" id="5.6.2.4"/>
    </reaction>
</comment>
<dbReference type="GO" id="GO:0006310">
    <property type="term" value="P:DNA recombination"/>
    <property type="evidence" value="ECO:0007669"/>
    <property type="project" value="InterPro"/>
</dbReference>
<evidence type="ECO:0000313" key="16">
    <source>
        <dbReference type="Proteomes" id="UP000184196"/>
    </source>
</evidence>
<keyword evidence="5 12" id="KW-0378">Hydrolase</keyword>
<feature type="binding site" evidence="12">
    <location>
        <position position="440"/>
    </location>
    <ligand>
        <name>Zn(2+)</name>
        <dbReference type="ChEBI" id="CHEBI:29105"/>
        <label>1</label>
    </ligand>
</feature>
<keyword evidence="6 12" id="KW-0347">Helicase</keyword>
<feature type="binding site" evidence="12">
    <location>
        <position position="482"/>
    </location>
    <ligand>
        <name>Zn(2+)</name>
        <dbReference type="ChEBI" id="CHEBI:29105"/>
        <label>1</label>
    </ligand>
</feature>
<keyword evidence="1 12" id="KW-0639">Primosome</keyword>
<accession>A0A1M4U3Y1</accession>
<keyword evidence="16" id="KW-1185">Reference proteome</keyword>
<keyword evidence="2 12" id="KW-0235">DNA replication</keyword>
<dbReference type="NCBIfam" id="NF004066">
    <property type="entry name" value="PRK05580.1-3"/>
    <property type="match status" value="1"/>
</dbReference>
<feature type="binding site" evidence="12">
    <location>
        <position position="452"/>
    </location>
    <ligand>
        <name>Zn(2+)</name>
        <dbReference type="ChEBI" id="CHEBI:29105"/>
        <label>2</label>
    </ligand>
</feature>
<dbReference type="Pfam" id="PF17764">
    <property type="entry name" value="PriA_3primeBD"/>
    <property type="match status" value="1"/>
</dbReference>
<organism evidence="15 16">
    <name type="scientific">Desulfofundulus australicus DSM 11792</name>
    <dbReference type="NCBI Taxonomy" id="1121425"/>
    <lineage>
        <taxon>Bacteria</taxon>
        <taxon>Bacillati</taxon>
        <taxon>Bacillota</taxon>
        <taxon>Clostridia</taxon>
        <taxon>Eubacteriales</taxon>
        <taxon>Peptococcaceae</taxon>
        <taxon>Desulfofundulus</taxon>
    </lineage>
</organism>
<evidence type="ECO:0000256" key="10">
    <source>
        <dbReference type="ARBA" id="ARBA00023235"/>
    </source>
</evidence>
<dbReference type="EC" id="5.6.2.4" evidence="12"/>
<evidence type="ECO:0000313" key="15">
    <source>
        <dbReference type="EMBL" id="SHE51432.1"/>
    </source>
</evidence>
<keyword evidence="9 12" id="KW-0238">DNA-binding</keyword>
<feature type="binding site" evidence="12">
    <location>
        <position position="449"/>
    </location>
    <ligand>
        <name>Zn(2+)</name>
        <dbReference type="ChEBI" id="CHEBI:29105"/>
        <label>2</label>
    </ligand>
</feature>
<dbReference type="Gene3D" id="3.40.1440.60">
    <property type="entry name" value="PriA, 3(prime) DNA-binding domain"/>
    <property type="match status" value="1"/>
</dbReference>
<dbReference type="GO" id="GO:0006269">
    <property type="term" value="P:DNA replication, synthesis of primer"/>
    <property type="evidence" value="ECO:0007669"/>
    <property type="project" value="UniProtKB-KW"/>
</dbReference>
<evidence type="ECO:0000256" key="7">
    <source>
        <dbReference type="ARBA" id="ARBA00022833"/>
    </source>
</evidence>
<evidence type="ECO:0000259" key="13">
    <source>
        <dbReference type="PROSITE" id="PS51192"/>
    </source>
</evidence>
<evidence type="ECO:0000256" key="1">
    <source>
        <dbReference type="ARBA" id="ARBA00022515"/>
    </source>
</evidence>
<dbReference type="NCBIfam" id="TIGR00595">
    <property type="entry name" value="priA"/>
    <property type="match status" value="1"/>
</dbReference>
<dbReference type="PANTHER" id="PTHR30580:SF0">
    <property type="entry name" value="PRIMOSOMAL PROTEIN N"/>
    <property type="match status" value="1"/>
</dbReference>
<dbReference type="OrthoDB" id="9759544at2"/>
<evidence type="ECO:0000256" key="8">
    <source>
        <dbReference type="ARBA" id="ARBA00022840"/>
    </source>
</evidence>
<evidence type="ECO:0000259" key="14">
    <source>
        <dbReference type="PROSITE" id="PS51194"/>
    </source>
</evidence>
<keyword evidence="4 12" id="KW-0547">Nucleotide-binding</keyword>
<comment type="similarity">
    <text evidence="12">Belongs to the helicase family. PriA subfamily.</text>
</comment>
<evidence type="ECO:0000256" key="4">
    <source>
        <dbReference type="ARBA" id="ARBA00022741"/>
    </source>
</evidence>
<evidence type="ECO:0000256" key="6">
    <source>
        <dbReference type="ARBA" id="ARBA00022806"/>
    </source>
</evidence>
<dbReference type="InterPro" id="IPR040498">
    <property type="entry name" value="PriA_CRR"/>
</dbReference>
<dbReference type="SMART" id="SM00490">
    <property type="entry name" value="HELICc"/>
    <property type="match status" value="1"/>
</dbReference>
<protein>
    <recommendedName>
        <fullName evidence="12">Replication restart protein PriA</fullName>
    </recommendedName>
    <alternativeName>
        <fullName evidence="12">ATP-dependent DNA helicase PriA</fullName>
        <ecNumber evidence="12">5.6.2.4</ecNumber>
    </alternativeName>
    <alternativeName>
        <fullName evidence="12">DNA 3'-5' helicase PriA</fullName>
    </alternativeName>
</protein>
<dbReference type="GO" id="GO:0008270">
    <property type="term" value="F:zinc ion binding"/>
    <property type="evidence" value="ECO:0007669"/>
    <property type="project" value="UniProtKB-UniRule"/>
</dbReference>
<evidence type="ECO:0000256" key="2">
    <source>
        <dbReference type="ARBA" id="ARBA00022705"/>
    </source>
</evidence>
<dbReference type="PROSITE" id="PS51192">
    <property type="entry name" value="HELICASE_ATP_BIND_1"/>
    <property type="match status" value="1"/>
</dbReference>
<evidence type="ECO:0000256" key="5">
    <source>
        <dbReference type="ARBA" id="ARBA00022801"/>
    </source>
</evidence>
<keyword evidence="8 12" id="KW-0067">ATP-binding</keyword>
<evidence type="ECO:0000256" key="3">
    <source>
        <dbReference type="ARBA" id="ARBA00022723"/>
    </source>
</evidence>
<dbReference type="InterPro" id="IPR011545">
    <property type="entry name" value="DEAD/DEAH_box_helicase_dom"/>
</dbReference>
<keyword evidence="7 12" id="KW-0862">Zinc</keyword>
<dbReference type="InterPro" id="IPR027417">
    <property type="entry name" value="P-loop_NTPase"/>
</dbReference>
<keyword evidence="3 12" id="KW-0479">Metal-binding</keyword>
<dbReference type="GO" id="GO:1990077">
    <property type="term" value="C:primosome complex"/>
    <property type="evidence" value="ECO:0007669"/>
    <property type="project" value="UniProtKB-UniRule"/>
</dbReference>
<dbReference type="PANTHER" id="PTHR30580">
    <property type="entry name" value="PRIMOSOMAL PROTEIN N"/>
    <property type="match status" value="1"/>
</dbReference>
<dbReference type="AlphaFoldDB" id="A0A1M4U3Y1"/>
<dbReference type="InterPro" id="IPR005259">
    <property type="entry name" value="PriA"/>
</dbReference>
<feature type="binding site" evidence="12">
    <location>
        <position position="466"/>
    </location>
    <ligand>
        <name>Zn(2+)</name>
        <dbReference type="ChEBI" id="CHEBI:29105"/>
        <label>2</label>
    </ligand>
</feature>
<feature type="domain" description="Helicase ATP-binding" evidence="13">
    <location>
        <begin position="211"/>
        <end position="377"/>
    </location>
</feature>
<dbReference type="Gene3D" id="3.40.50.300">
    <property type="entry name" value="P-loop containing nucleotide triphosphate hydrolases"/>
    <property type="match status" value="2"/>
</dbReference>
<keyword evidence="10 12" id="KW-0413">Isomerase</keyword>
<feature type="binding site" evidence="12">
    <location>
        <position position="443"/>
    </location>
    <ligand>
        <name>Zn(2+)</name>
        <dbReference type="ChEBI" id="CHEBI:29105"/>
        <label>1</label>
    </ligand>
</feature>
<dbReference type="GO" id="GO:0043138">
    <property type="term" value="F:3'-5' DNA helicase activity"/>
    <property type="evidence" value="ECO:0007669"/>
    <property type="project" value="UniProtKB-EC"/>
</dbReference>
<proteinExistence type="inferred from homology"/>
<dbReference type="GO" id="GO:0003677">
    <property type="term" value="F:DNA binding"/>
    <property type="evidence" value="ECO:0007669"/>
    <property type="project" value="UniProtKB-UniRule"/>
</dbReference>
<dbReference type="Pfam" id="PF00270">
    <property type="entry name" value="DEAD"/>
    <property type="match status" value="1"/>
</dbReference>
<dbReference type="HAMAP" id="MF_00983">
    <property type="entry name" value="PriA"/>
    <property type="match status" value="1"/>
</dbReference>
<dbReference type="InterPro" id="IPR041236">
    <property type="entry name" value="PriA_C"/>
</dbReference>
<gene>
    <name evidence="12" type="primary">priA</name>
    <name evidence="15" type="ORF">SAMN02745218_00394</name>
</gene>
<comment type="subunit">
    <text evidence="12">Component of the replication restart primosome.</text>
</comment>
<dbReference type="RefSeq" id="WP_073162802.1">
    <property type="nucleotide sequence ID" value="NZ_FQUW01000006.1"/>
</dbReference>
<reference evidence="16" key="1">
    <citation type="submission" date="2016-11" db="EMBL/GenBank/DDBJ databases">
        <authorList>
            <person name="Varghese N."/>
            <person name="Submissions S."/>
        </authorList>
    </citation>
    <scope>NUCLEOTIDE SEQUENCE [LARGE SCALE GENOMIC DNA]</scope>
    <source>
        <strain evidence="16">DSM 11792</strain>
    </source>
</reference>
<dbReference type="CDD" id="cd17929">
    <property type="entry name" value="DEXHc_priA"/>
    <property type="match status" value="1"/>
</dbReference>
<comment type="cofactor">
    <cofactor evidence="12">
        <name>Zn(2+)</name>
        <dbReference type="ChEBI" id="CHEBI:29105"/>
    </cofactor>
    <text evidence="12">Binds 2 zinc ions per subunit.</text>
</comment>
<dbReference type="Pfam" id="PF18074">
    <property type="entry name" value="PriA_C"/>
    <property type="match status" value="1"/>
</dbReference>
<evidence type="ECO:0000256" key="11">
    <source>
        <dbReference type="ARBA" id="ARBA00048988"/>
    </source>
</evidence>
<dbReference type="SUPFAM" id="SSF52540">
    <property type="entry name" value="P-loop containing nucleoside triphosphate hydrolases"/>
    <property type="match status" value="1"/>
</dbReference>
<feature type="domain" description="Helicase C-terminal" evidence="14">
    <location>
        <begin position="463"/>
        <end position="643"/>
    </location>
</feature>
<dbReference type="EMBL" id="FQUW01000006">
    <property type="protein sequence ID" value="SHE51432.1"/>
    <property type="molecule type" value="Genomic_DNA"/>
</dbReference>
<dbReference type="GO" id="GO:0005524">
    <property type="term" value="F:ATP binding"/>
    <property type="evidence" value="ECO:0007669"/>
    <property type="project" value="UniProtKB-UniRule"/>
</dbReference>
<dbReference type="InterPro" id="IPR042115">
    <property type="entry name" value="PriA_3primeBD_sf"/>
</dbReference>
<dbReference type="FunFam" id="3.40.50.300:FF:000489">
    <property type="entry name" value="Primosome assembly protein PriA"/>
    <property type="match status" value="1"/>
</dbReference>